<accession>A0A0F9QPI8</accession>
<proteinExistence type="predicted"/>
<reference evidence="1" key="1">
    <citation type="journal article" date="2015" name="Nature">
        <title>Complex archaea that bridge the gap between prokaryotes and eukaryotes.</title>
        <authorList>
            <person name="Spang A."/>
            <person name="Saw J.H."/>
            <person name="Jorgensen S.L."/>
            <person name="Zaremba-Niedzwiedzka K."/>
            <person name="Martijn J."/>
            <person name="Lind A.E."/>
            <person name="van Eijk R."/>
            <person name="Schleper C."/>
            <person name="Guy L."/>
            <person name="Ettema T.J."/>
        </authorList>
    </citation>
    <scope>NUCLEOTIDE SEQUENCE</scope>
</reference>
<gene>
    <name evidence="1" type="ORF">LCGC14_1069300</name>
</gene>
<organism evidence="1">
    <name type="scientific">marine sediment metagenome</name>
    <dbReference type="NCBI Taxonomy" id="412755"/>
    <lineage>
        <taxon>unclassified sequences</taxon>
        <taxon>metagenomes</taxon>
        <taxon>ecological metagenomes</taxon>
    </lineage>
</organism>
<comment type="caution">
    <text evidence="1">The sequence shown here is derived from an EMBL/GenBank/DDBJ whole genome shotgun (WGS) entry which is preliminary data.</text>
</comment>
<name>A0A0F9QPI8_9ZZZZ</name>
<dbReference type="EMBL" id="LAZR01004594">
    <property type="protein sequence ID" value="KKN07218.1"/>
    <property type="molecule type" value="Genomic_DNA"/>
</dbReference>
<protein>
    <submittedName>
        <fullName evidence="1">Uncharacterized protein</fullName>
    </submittedName>
</protein>
<evidence type="ECO:0000313" key="1">
    <source>
        <dbReference type="EMBL" id="KKN07218.1"/>
    </source>
</evidence>
<dbReference type="AlphaFoldDB" id="A0A0F9QPI8"/>
<sequence>MMCACETNEKGKLIGTCGLHAEHTRREIAHALRTAAIYARAKYSSREMITVVEHFEDIAESHYPKWREDFGIHKCVAGIGNKDQNTCL</sequence>